<dbReference type="HAMAP" id="MF_00391">
    <property type="entry name" value="Ribosomal_bL34"/>
    <property type="match status" value="1"/>
</dbReference>
<evidence type="ECO:0000313" key="4">
    <source>
        <dbReference type="EMBL" id="CAK9207009.1"/>
    </source>
</evidence>
<gene>
    <name evidence="4" type="ORF">CSSPTR1EN2_LOCUS8634</name>
</gene>
<keyword evidence="5" id="KW-1185">Reference proteome</keyword>
<dbReference type="PANTHER" id="PTHR14503:SF4">
    <property type="entry name" value="LARGE RIBOSOMAL SUBUNIT PROTEIN BL34M"/>
    <property type="match status" value="1"/>
</dbReference>
<dbReference type="Proteomes" id="UP001497512">
    <property type="component" value="Chromosome 15"/>
</dbReference>
<organism evidence="4 5">
    <name type="scientific">Sphagnum troendelagicum</name>
    <dbReference type="NCBI Taxonomy" id="128251"/>
    <lineage>
        <taxon>Eukaryota</taxon>
        <taxon>Viridiplantae</taxon>
        <taxon>Streptophyta</taxon>
        <taxon>Embryophyta</taxon>
        <taxon>Bryophyta</taxon>
        <taxon>Sphagnophytina</taxon>
        <taxon>Sphagnopsida</taxon>
        <taxon>Sphagnales</taxon>
        <taxon>Sphagnaceae</taxon>
        <taxon>Sphagnum</taxon>
    </lineage>
</organism>
<dbReference type="NCBIfam" id="TIGR01030">
    <property type="entry name" value="rpmH_bact"/>
    <property type="match status" value="1"/>
</dbReference>
<evidence type="ECO:0000313" key="5">
    <source>
        <dbReference type="Proteomes" id="UP001497512"/>
    </source>
</evidence>
<name>A0ABP0TWT6_9BRYO</name>
<evidence type="ECO:0008006" key="6">
    <source>
        <dbReference type="Google" id="ProtNLM"/>
    </source>
</evidence>
<keyword evidence="2" id="KW-0689">Ribosomal protein</keyword>
<dbReference type="PANTHER" id="PTHR14503">
    <property type="entry name" value="MITOCHONDRIAL RIBOSOMAL PROTEIN 34 FAMILY MEMBER"/>
    <property type="match status" value="1"/>
</dbReference>
<sequence>MAGFRKTVQALMPVLLAKHSSSLIGSWRAFSSHSASFCCPSTDTDPCCPSSTVLQQAVLDFKLAASSSHQRHVTSIAGVLDHASSELRQLTGLGSEDQIMASLSPMGWPSSFLVQNVLCPSLHQATSPILMSTKRTYHPSTLKRKRKHGYLARKETVGGRKVLARRLAKGRRRLSA</sequence>
<keyword evidence="3" id="KW-0687">Ribonucleoprotein</keyword>
<accession>A0ABP0TWT6</accession>
<proteinExistence type="inferred from homology"/>
<comment type="similarity">
    <text evidence="1">Belongs to the bacterial ribosomal protein bL34 family.</text>
</comment>
<dbReference type="Pfam" id="PF00468">
    <property type="entry name" value="Ribosomal_L34"/>
    <property type="match status" value="1"/>
</dbReference>
<evidence type="ECO:0000256" key="2">
    <source>
        <dbReference type="ARBA" id="ARBA00022980"/>
    </source>
</evidence>
<dbReference type="EMBL" id="OZ019907">
    <property type="protein sequence ID" value="CAK9207009.1"/>
    <property type="molecule type" value="Genomic_DNA"/>
</dbReference>
<dbReference type="InterPro" id="IPR000271">
    <property type="entry name" value="Ribosomal_bL34"/>
</dbReference>
<dbReference type="Gene3D" id="1.10.287.3980">
    <property type="match status" value="1"/>
</dbReference>
<reference evidence="4" key="1">
    <citation type="submission" date="2024-02" db="EMBL/GenBank/DDBJ databases">
        <authorList>
            <consortium name="ELIXIR-Norway"/>
            <consortium name="Elixir Norway"/>
        </authorList>
    </citation>
    <scope>NUCLEOTIDE SEQUENCE</scope>
</reference>
<evidence type="ECO:0000256" key="3">
    <source>
        <dbReference type="ARBA" id="ARBA00023274"/>
    </source>
</evidence>
<protein>
    <recommendedName>
        <fullName evidence="6">Ribosomal protein L34</fullName>
    </recommendedName>
</protein>
<evidence type="ECO:0000256" key="1">
    <source>
        <dbReference type="ARBA" id="ARBA00010111"/>
    </source>
</evidence>